<sequence length="272" mass="29760">VAAVVHSVAIASTVFRLSYRWYRFRFWWEDGWASVALLFDMVCLVCTWIQVPVTNKSAVPLVDIAANWVVSVSFTSVVWAARLSVLFSIIRVANPVPRLRWFAFCIAIAFGIMWLGIVGLKLYVCGRRQCMMRSAVAISQLTSGSIFVIRPKYLSQVLLVIADAISDTVLVSLPFVLLRGVKVSRNARILISCALSASLLITVITILQSTLLCIPAPTLTTTIVAHVQTALSLMVCNLLVIATCVYRACRKSGSADLDHSFSGSEAVELTTG</sequence>
<comment type="caution">
    <text evidence="1">The sequence shown here is derived from an EMBL/GenBank/DDBJ whole genome shotgun (WGS) entry which is preliminary data.</text>
</comment>
<dbReference type="Proteomes" id="UP000790709">
    <property type="component" value="Unassembled WGS sequence"/>
</dbReference>
<evidence type="ECO:0000313" key="2">
    <source>
        <dbReference type="Proteomes" id="UP000790709"/>
    </source>
</evidence>
<proteinExistence type="predicted"/>
<name>A0ACB8B6I8_9AGAM</name>
<reference evidence="1" key="1">
    <citation type="journal article" date="2021" name="New Phytol.">
        <title>Evolutionary innovations through gain and loss of genes in the ectomycorrhizal Boletales.</title>
        <authorList>
            <person name="Wu G."/>
            <person name="Miyauchi S."/>
            <person name="Morin E."/>
            <person name="Kuo A."/>
            <person name="Drula E."/>
            <person name="Varga T."/>
            <person name="Kohler A."/>
            <person name="Feng B."/>
            <person name="Cao Y."/>
            <person name="Lipzen A."/>
            <person name="Daum C."/>
            <person name="Hundley H."/>
            <person name="Pangilinan J."/>
            <person name="Johnson J."/>
            <person name="Barry K."/>
            <person name="LaButti K."/>
            <person name="Ng V."/>
            <person name="Ahrendt S."/>
            <person name="Min B."/>
            <person name="Choi I.G."/>
            <person name="Park H."/>
            <person name="Plett J.M."/>
            <person name="Magnuson J."/>
            <person name="Spatafora J.W."/>
            <person name="Nagy L.G."/>
            <person name="Henrissat B."/>
            <person name="Grigoriev I.V."/>
            <person name="Yang Z.L."/>
            <person name="Xu J."/>
            <person name="Martin F.M."/>
        </authorList>
    </citation>
    <scope>NUCLEOTIDE SEQUENCE</scope>
    <source>
        <strain evidence="1">KUC20120723A-06</strain>
    </source>
</reference>
<evidence type="ECO:0000313" key="1">
    <source>
        <dbReference type="EMBL" id="KAH7921411.1"/>
    </source>
</evidence>
<organism evidence="1 2">
    <name type="scientific">Leucogyrophana mollusca</name>
    <dbReference type="NCBI Taxonomy" id="85980"/>
    <lineage>
        <taxon>Eukaryota</taxon>
        <taxon>Fungi</taxon>
        <taxon>Dikarya</taxon>
        <taxon>Basidiomycota</taxon>
        <taxon>Agaricomycotina</taxon>
        <taxon>Agaricomycetes</taxon>
        <taxon>Agaricomycetidae</taxon>
        <taxon>Boletales</taxon>
        <taxon>Boletales incertae sedis</taxon>
        <taxon>Leucogyrophana</taxon>
    </lineage>
</organism>
<protein>
    <submittedName>
        <fullName evidence="1">Uncharacterized protein</fullName>
    </submittedName>
</protein>
<gene>
    <name evidence="1" type="ORF">BV22DRAFT_1019406</name>
</gene>
<dbReference type="EMBL" id="MU266527">
    <property type="protein sequence ID" value="KAH7921411.1"/>
    <property type="molecule type" value="Genomic_DNA"/>
</dbReference>
<feature type="non-terminal residue" evidence="1">
    <location>
        <position position="1"/>
    </location>
</feature>
<accession>A0ACB8B6I8</accession>
<keyword evidence="2" id="KW-1185">Reference proteome</keyword>